<proteinExistence type="predicted"/>
<gene>
    <name evidence="2" type="ORF">N7509_001148</name>
</gene>
<organism evidence="2 3">
    <name type="scientific">Penicillium cosmopolitanum</name>
    <dbReference type="NCBI Taxonomy" id="1131564"/>
    <lineage>
        <taxon>Eukaryota</taxon>
        <taxon>Fungi</taxon>
        <taxon>Dikarya</taxon>
        <taxon>Ascomycota</taxon>
        <taxon>Pezizomycotina</taxon>
        <taxon>Eurotiomycetes</taxon>
        <taxon>Eurotiomycetidae</taxon>
        <taxon>Eurotiales</taxon>
        <taxon>Aspergillaceae</taxon>
        <taxon>Penicillium</taxon>
    </lineage>
</organism>
<comment type="caution">
    <text evidence="2">The sequence shown here is derived from an EMBL/GenBank/DDBJ whole genome shotgun (WGS) entry which is preliminary data.</text>
</comment>
<accession>A0A9W9WBU5</accession>
<dbReference type="Proteomes" id="UP001147747">
    <property type="component" value="Unassembled WGS sequence"/>
</dbReference>
<dbReference type="GeneID" id="81364765"/>
<evidence type="ECO:0008006" key="4">
    <source>
        <dbReference type="Google" id="ProtNLM"/>
    </source>
</evidence>
<evidence type="ECO:0000313" key="3">
    <source>
        <dbReference type="Proteomes" id="UP001147747"/>
    </source>
</evidence>
<name>A0A9W9WBU5_9EURO</name>
<dbReference type="AlphaFoldDB" id="A0A9W9WBU5"/>
<reference evidence="2" key="1">
    <citation type="submission" date="2022-12" db="EMBL/GenBank/DDBJ databases">
        <authorList>
            <person name="Petersen C."/>
        </authorList>
    </citation>
    <scope>NUCLEOTIDE SEQUENCE</scope>
    <source>
        <strain evidence="2">IBT 29677</strain>
    </source>
</reference>
<evidence type="ECO:0000313" key="2">
    <source>
        <dbReference type="EMBL" id="KAJ5414521.1"/>
    </source>
</evidence>
<dbReference type="OrthoDB" id="3440282at2759"/>
<feature type="chain" id="PRO_5040980018" description="Apple domain-containing protein" evidence="1">
    <location>
        <begin position="21"/>
        <end position="296"/>
    </location>
</feature>
<reference evidence="2" key="2">
    <citation type="journal article" date="2023" name="IMA Fungus">
        <title>Comparative genomic study of the Penicillium genus elucidates a diverse pangenome and 15 lateral gene transfer events.</title>
        <authorList>
            <person name="Petersen C."/>
            <person name="Sorensen T."/>
            <person name="Nielsen M.R."/>
            <person name="Sondergaard T.E."/>
            <person name="Sorensen J.L."/>
            <person name="Fitzpatrick D.A."/>
            <person name="Frisvad J.C."/>
            <person name="Nielsen K.L."/>
        </authorList>
    </citation>
    <scope>NUCLEOTIDE SEQUENCE</scope>
    <source>
        <strain evidence="2">IBT 29677</strain>
    </source>
</reference>
<evidence type="ECO:0000256" key="1">
    <source>
        <dbReference type="SAM" id="SignalP"/>
    </source>
</evidence>
<sequence length="296" mass="30480">MKITPFWASIALSALPVALAATEFTATTATSTTTSTTSAAASCTASLITELCDYPSPIFAVASSGRPHCWDYCNAHPPCDFVIFRAGNPYLGTGTCWLYPGQTFDESKGTTDCSVLSVYDKPECPTPTTTTAGACAATETPTAVASVCGYPTPDDNCFYTCSASLGAVDCLSQCVEADSCNYVVFNPHNEDNSQYASGSCWMYPNGTYNAADATKCSGDAEQYVYKNPCPKPSPSLYSTSGLNKLASSLVIPGNTTSATTSAVAAATTTSKNSAATGLSLSGPLAIGVALLIGQAL</sequence>
<protein>
    <recommendedName>
        <fullName evidence="4">Apple domain-containing protein</fullName>
    </recommendedName>
</protein>
<dbReference type="EMBL" id="JAPZBU010000003">
    <property type="protein sequence ID" value="KAJ5414521.1"/>
    <property type="molecule type" value="Genomic_DNA"/>
</dbReference>
<dbReference type="RefSeq" id="XP_056494367.1">
    <property type="nucleotide sequence ID" value="XM_056625785.1"/>
</dbReference>
<keyword evidence="3" id="KW-1185">Reference proteome</keyword>
<feature type="signal peptide" evidence="1">
    <location>
        <begin position="1"/>
        <end position="20"/>
    </location>
</feature>
<keyword evidence="1" id="KW-0732">Signal</keyword>